<dbReference type="EMBL" id="FWXB01000012">
    <property type="protein sequence ID" value="SMC13202.1"/>
    <property type="molecule type" value="Genomic_DNA"/>
</dbReference>
<dbReference type="GO" id="GO:0071949">
    <property type="term" value="F:FAD binding"/>
    <property type="evidence" value="ECO:0007669"/>
    <property type="project" value="InterPro"/>
</dbReference>
<name>A0A1X7BUA1_9RHOB</name>
<keyword evidence="2" id="KW-0503">Monooxygenase</keyword>
<evidence type="ECO:0000256" key="2">
    <source>
        <dbReference type="ARBA" id="ARBA00023033"/>
    </source>
</evidence>
<feature type="domain" description="FAD-binding" evidence="3">
    <location>
        <begin position="8"/>
        <end position="343"/>
    </location>
</feature>
<dbReference type="PRINTS" id="PR00420">
    <property type="entry name" value="RNGMNOXGNASE"/>
</dbReference>
<dbReference type="GO" id="GO:0018669">
    <property type="term" value="F:3-hydroxybenzoate 6-monooxygenase activity"/>
    <property type="evidence" value="ECO:0007669"/>
    <property type="project" value="UniProtKB-EC"/>
</dbReference>
<keyword evidence="5" id="KW-1185">Reference proteome</keyword>
<dbReference type="Pfam" id="PF01494">
    <property type="entry name" value="FAD_binding_3"/>
    <property type="match status" value="1"/>
</dbReference>
<dbReference type="PANTHER" id="PTHR13789:SF309">
    <property type="entry name" value="PUTATIVE (AFU_ORTHOLOGUE AFUA_6G14510)-RELATED"/>
    <property type="match status" value="1"/>
</dbReference>
<evidence type="ECO:0000256" key="1">
    <source>
        <dbReference type="ARBA" id="ARBA00023002"/>
    </source>
</evidence>
<evidence type="ECO:0000259" key="3">
    <source>
        <dbReference type="Pfam" id="PF01494"/>
    </source>
</evidence>
<protein>
    <submittedName>
        <fullName evidence="4">3-hydroxybenzoate 6-hydroxylase 1</fullName>
        <ecNumber evidence="4">1.14.13.24</ecNumber>
    </submittedName>
</protein>
<sequence>MTLQGKQISVIGAGIGGLAVARALALRGADVTVLEQAAKIAEIGAGLQISPNGFAVLRALGLAEALGADAVQGKAVSLRDYRKGEVLRLDLTRLDNHDYYFVHRADLIDVLAEGAREAGCKIRLLQKIDTVEPGRRSGDRPCVTLASGACVEADLIVGADGLHSRVRQVLNGTPAPFFTGQTAWRAVIPNRSNRGPEVQVHMGPRRHVVSYPLRSGELLNVVAVQERAAWAAESWSQEDDPANMRATFADFGPDVRSMLADVEKVHFWGLFRHPVAQTWHGGRTVLLGDAAHPTLPFLAQGASMALEDSWVLADALSETDDTDQALQAYQKRREARVRRVVTAATGNARKYHLSFPPFRWAAHLALKTGGTLAPVRMMQQFNWLYNHDVTRKL</sequence>
<dbReference type="InterPro" id="IPR036188">
    <property type="entry name" value="FAD/NAD-bd_sf"/>
</dbReference>
<dbReference type="OrthoDB" id="4230779at2"/>
<dbReference type="Proteomes" id="UP000193224">
    <property type="component" value="Unassembled WGS sequence"/>
</dbReference>
<evidence type="ECO:0000313" key="4">
    <source>
        <dbReference type="EMBL" id="SMC13202.1"/>
    </source>
</evidence>
<gene>
    <name evidence="4" type="primary">xlnD</name>
    <name evidence="4" type="ORF">ROA7745_03043</name>
</gene>
<dbReference type="InterPro" id="IPR002938">
    <property type="entry name" value="FAD-bd"/>
</dbReference>
<reference evidence="4 5" key="1">
    <citation type="submission" date="2017-03" db="EMBL/GenBank/DDBJ databases">
        <authorList>
            <person name="Afonso C.L."/>
            <person name="Miller P.J."/>
            <person name="Scott M.A."/>
            <person name="Spackman E."/>
            <person name="Goraichik I."/>
            <person name="Dimitrov K.M."/>
            <person name="Suarez D.L."/>
            <person name="Swayne D.E."/>
        </authorList>
    </citation>
    <scope>NUCLEOTIDE SEQUENCE [LARGE SCALE GENOMIC DNA]</scope>
    <source>
        <strain evidence="4 5">CECT 7745</strain>
    </source>
</reference>
<dbReference type="Gene3D" id="3.50.50.60">
    <property type="entry name" value="FAD/NAD(P)-binding domain"/>
    <property type="match status" value="1"/>
</dbReference>
<dbReference type="RefSeq" id="WP_085801153.1">
    <property type="nucleotide sequence ID" value="NZ_FWXB01000012.1"/>
</dbReference>
<dbReference type="PANTHER" id="PTHR13789">
    <property type="entry name" value="MONOOXYGENASE"/>
    <property type="match status" value="1"/>
</dbReference>
<dbReference type="InterPro" id="IPR050493">
    <property type="entry name" value="FAD-dep_Monooxygenase_BioMet"/>
</dbReference>
<keyword evidence="1 4" id="KW-0560">Oxidoreductase</keyword>
<dbReference type="AlphaFoldDB" id="A0A1X7BUA1"/>
<dbReference type="EC" id="1.14.13.24" evidence="4"/>
<dbReference type="SUPFAM" id="SSF54373">
    <property type="entry name" value="FAD-linked reductases, C-terminal domain"/>
    <property type="match status" value="1"/>
</dbReference>
<evidence type="ECO:0000313" key="5">
    <source>
        <dbReference type="Proteomes" id="UP000193224"/>
    </source>
</evidence>
<organism evidence="4 5">
    <name type="scientific">Roseovarius aestuarii</name>
    <dbReference type="NCBI Taxonomy" id="475083"/>
    <lineage>
        <taxon>Bacteria</taxon>
        <taxon>Pseudomonadati</taxon>
        <taxon>Pseudomonadota</taxon>
        <taxon>Alphaproteobacteria</taxon>
        <taxon>Rhodobacterales</taxon>
        <taxon>Roseobacteraceae</taxon>
        <taxon>Roseovarius</taxon>
    </lineage>
</organism>
<proteinExistence type="predicted"/>
<accession>A0A1X7BUA1</accession>
<dbReference type="SUPFAM" id="SSF51905">
    <property type="entry name" value="FAD/NAD(P)-binding domain"/>
    <property type="match status" value="1"/>
</dbReference>